<evidence type="ECO:0000256" key="5">
    <source>
        <dbReference type="ARBA" id="ARBA00022448"/>
    </source>
</evidence>
<dbReference type="PANTHER" id="PTHR16528">
    <property type="entry name" value="GOLGI-ASSOCIATED PDZ AND COILED-COIL MOTIF-CONTAINING"/>
    <property type="match status" value="1"/>
</dbReference>
<keyword evidence="9" id="KW-0333">Golgi apparatus</keyword>
<evidence type="ECO:0000256" key="6">
    <source>
        <dbReference type="ARBA" id="ARBA00022490"/>
    </source>
</evidence>
<dbReference type="Pfam" id="PF00595">
    <property type="entry name" value="PDZ"/>
    <property type="match status" value="1"/>
</dbReference>
<dbReference type="GO" id="GO:0030425">
    <property type="term" value="C:dendrite"/>
    <property type="evidence" value="ECO:0007669"/>
    <property type="project" value="UniProtKB-SubCell"/>
</dbReference>
<evidence type="ECO:0000256" key="4">
    <source>
        <dbReference type="ARBA" id="ARBA00004496"/>
    </source>
</evidence>
<sequence>MAATLSFRWLDILEKEFDKAFVDLDLLLGEIDPDQCELTYDGRQKMTALSAAFAQLCHKAQTVFQSNAKIEAQLVNMRADLVEMRASKEHTEHELHNVLLQLHSTQLQIQSQKGVEVDSSTIQKKVEEEMKVKTRETSALERVEAEVKELRLENEELRQYILALQGEVYGARLAAKYLDKELAGRIQQIQLLGRDMRGAEHDKLWNQLEAEIHLHRHKTVIRACRGRNNRKKKLPLPDGHDFQSLRKQHGLGETRKVTIKKGEEEGLGLSITGGKEHGVPILISEIHEGQPADKCDALYVGDAILSVNGIDLRESKHAEAVHILSQQLGDIELEVMFVAPDEDSEEEGSQAGEDDNGFRYRIYDDDVLSSSSEAEMRKQVLQKSALPPKVNGAMSPTGSFPSSPSRFEHTEMKPSAGAGAGKPQGKHQGGGQNMEIGVVQTNGVQQTNSVDQHPTFNSDYT</sequence>
<keyword evidence="5" id="KW-0813">Transport</keyword>
<dbReference type="GO" id="GO:0030140">
    <property type="term" value="C:trans-Golgi network transport vesicle"/>
    <property type="evidence" value="ECO:0007669"/>
    <property type="project" value="TreeGrafter"/>
</dbReference>
<dbReference type="CDD" id="cd06800">
    <property type="entry name" value="PDZ_GOPC-like"/>
    <property type="match status" value="1"/>
</dbReference>
<dbReference type="KEGG" id="cvn:111099633"/>
<comment type="subcellular location">
    <subcellularLocation>
        <location evidence="2">Cell projection</location>
        <location evidence="2">Dendrite</location>
    </subcellularLocation>
    <subcellularLocation>
        <location evidence="4">Cytoplasm</location>
    </subcellularLocation>
    <subcellularLocation>
        <location evidence="3">Golgi apparatus membrane</location>
        <topology evidence="3">Peripheral membrane protein</topology>
    </subcellularLocation>
    <subcellularLocation>
        <location evidence="1">Golgi apparatus</location>
        <location evidence="1">trans-Golgi network membrane</location>
    </subcellularLocation>
    <subcellularLocation>
        <location evidence="13">Postsynaptic density</location>
    </subcellularLocation>
</comment>
<gene>
    <name evidence="21" type="primary">LOC111099633</name>
</gene>
<dbReference type="PROSITE" id="PS50106">
    <property type="entry name" value="PDZ"/>
    <property type="match status" value="1"/>
</dbReference>
<keyword evidence="6" id="KW-0963">Cytoplasm</keyword>
<feature type="region of interest" description="Disordered" evidence="18">
    <location>
        <begin position="371"/>
        <end position="461"/>
    </location>
</feature>
<evidence type="ECO:0000256" key="3">
    <source>
        <dbReference type="ARBA" id="ARBA00004395"/>
    </source>
</evidence>
<evidence type="ECO:0000256" key="8">
    <source>
        <dbReference type="ARBA" id="ARBA00023018"/>
    </source>
</evidence>
<evidence type="ECO:0000256" key="18">
    <source>
        <dbReference type="SAM" id="MobiDB-lite"/>
    </source>
</evidence>
<keyword evidence="11" id="KW-0472">Membrane</keyword>
<dbReference type="GO" id="GO:2000009">
    <property type="term" value="P:negative regulation of protein localization to cell surface"/>
    <property type="evidence" value="ECO:0007669"/>
    <property type="project" value="TreeGrafter"/>
</dbReference>
<feature type="compositionally biased region" description="Polar residues" evidence="18">
    <location>
        <begin position="439"/>
        <end position="461"/>
    </location>
</feature>
<feature type="compositionally biased region" description="Polar residues" evidence="18">
    <location>
        <begin position="394"/>
        <end position="405"/>
    </location>
</feature>
<dbReference type="GO" id="GO:0044325">
    <property type="term" value="F:transmembrane transporter binding"/>
    <property type="evidence" value="ECO:0007669"/>
    <property type="project" value="TreeGrafter"/>
</dbReference>
<feature type="compositionally biased region" description="Gly residues" evidence="18">
    <location>
        <begin position="418"/>
        <end position="432"/>
    </location>
</feature>
<proteinExistence type="predicted"/>
<evidence type="ECO:0000313" key="20">
    <source>
        <dbReference type="Proteomes" id="UP000694844"/>
    </source>
</evidence>
<dbReference type="Gene3D" id="2.30.42.10">
    <property type="match status" value="1"/>
</dbReference>
<evidence type="ECO:0000256" key="9">
    <source>
        <dbReference type="ARBA" id="ARBA00023034"/>
    </source>
</evidence>
<accession>A0A8B8A5G5</accession>
<evidence type="ECO:0000256" key="1">
    <source>
        <dbReference type="ARBA" id="ARBA00004198"/>
    </source>
</evidence>
<dbReference type="Proteomes" id="UP000694844">
    <property type="component" value="Chromosome 6"/>
</dbReference>
<keyword evidence="10 17" id="KW-0175">Coiled coil</keyword>
<dbReference type="PANTHER" id="PTHR16528:SF2">
    <property type="entry name" value="GOLGI-ASSOCIATED PDZ AND COILED-COIL MOTIF-CONTAINING PROTEIN"/>
    <property type="match status" value="1"/>
</dbReference>
<dbReference type="InterPro" id="IPR036034">
    <property type="entry name" value="PDZ_sf"/>
</dbReference>
<evidence type="ECO:0000256" key="15">
    <source>
        <dbReference type="ARBA" id="ARBA00081191"/>
    </source>
</evidence>
<dbReference type="GO" id="GO:0005886">
    <property type="term" value="C:plasma membrane"/>
    <property type="evidence" value="ECO:0007669"/>
    <property type="project" value="UniProtKB-ARBA"/>
</dbReference>
<keyword evidence="12" id="KW-0966">Cell projection</keyword>
<name>A0A8B8A5G5_CRAVI</name>
<evidence type="ECO:0000313" key="21">
    <source>
        <dbReference type="RefSeq" id="XP_022286707.1"/>
    </source>
</evidence>
<organism evidence="20 21">
    <name type="scientific">Crassostrea virginica</name>
    <name type="common">Eastern oyster</name>
    <dbReference type="NCBI Taxonomy" id="6565"/>
    <lineage>
        <taxon>Eukaryota</taxon>
        <taxon>Metazoa</taxon>
        <taxon>Spiralia</taxon>
        <taxon>Lophotrochozoa</taxon>
        <taxon>Mollusca</taxon>
        <taxon>Bivalvia</taxon>
        <taxon>Autobranchia</taxon>
        <taxon>Pteriomorphia</taxon>
        <taxon>Ostreida</taxon>
        <taxon>Ostreoidea</taxon>
        <taxon>Ostreidae</taxon>
        <taxon>Crassostrea</taxon>
    </lineage>
</organism>
<feature type="coiled-coil region" evidence="17">
    <location>
        <begin position="133"/>
        <end position="167"/>
    </location>
</feature>
<keyword evidence="7" id="KW-0653">Protein transport</keyword>
<keyword evidence="8" id="KW-0770">Synapse</keyword>
<evidence type="ECO:0000256" key="7">
    <source>
        <dbReference type="ARBA" id="ARBA00022927"/>
    </source>
</evidence>
<evidence type="ECO:0000256" key="12">
    <source>
        <dbReference type="ARBA" id="ARBA00023273"/>
    </source>
</evidence>
<feature type="domain" description="PDZ" evidence="19">
    <location>
        <begin position="256"/>
        <end position="339"/>
    </location>
</feature>
<dbReference type="GO" id="GO:0014069">
    <property type="term" value="C:postsynaptic density"/>
    <property type="evidence" value="ECO:0007669"/>
    <property type="project" value="UniProtKB-SubCell"/>
</dbReference>
<dbReference type="RefSeq" id="XP_022286707.1">
    <property type="nucleotide sequence ID" value="XM_022430999.1"/>
</dbReference>
<dbReference type="OrthoDB" id="10063653at2759"/>
<dbReference type="InterPro" id="IPR038879">
    <property type="entry name" value="GOPC"/>
</dbReference>
<evidence type="ECO:0000256" key="14">
    <source>
        <dbReference type="ARBA" id="ARBA00072943"/>
    </source>
</evidence>
<evidence type="ECO:0000256" key="17">
    <source>
        <dbReference type="SAM" id="Coils"/>
    </source>
</evidence>
<dbReference type="FunFam" id="2.30.42.10:FF:000067">
    <property type="entry name" value="Golgi-associated PDZ and coiled-coil motif-containing protein-like"/>
    <property type="match status" value="1"/>
</dbReference>
<keyword evidence="20" id="KW-1185">Reference proteome</keyword>
<evidence type="ECO:0000256" key="10">
    <source>
        <dbReference type="ARBA" id="ARBA00023054"/>
    </source>
</evidence>
<evidence type="ECO:0000256" key="16">
    <source>
        <dbReference type="ARBA" id="ARBA00083668"/>
    </source>
</evidence>
<dbReference type="SMART" id="SM00228">
    <property type="entry name" value="PDZ"/>
    <property type="match status" value="1"/>
</dbReference>
<dbReference type="GO" id="GO:0015031">
    <property type="term" value="P:protein transport"/>
    <property type="evidence" value="ECO:0007669"/>
    <property type="project" value="UniProtKB-KW"/>
</dbReference>
<protein>
    <recommendedName>
        <fullName evidence="14">Golgi-associated PDZ and coiled-coil motif-containing protein</fullName>
    </recommendedName>
    <alternativeName>
        <fullName evidence="15">CFTR-associated ligand</fullName>
    </alternativeName>
    <alternativeName>
        <fullName evidence="16">PDZ protein interacting specifically with TC10</fullName>
    </alternativeName>
</protein>
<dbReference type="AlphaFoldDB" id="A0A8B8A5G5"/>
<reference evidence="21" key="1">
    <citation type="submission" date="2025-08" db="UniProtKB">
        <authorList>
            <consortium name="RefSeq"/>
        </authorList>
    </citation>
    <scope>IDENTIFICATION</scope>
    <source>
        <tissue evidence="21">Whole sample</tissue>
    </source>
</reference>
<dbReference type="GO" id="GO:0000139">
    <property type="term" value="C:Golgi membrane"/>
    <property type="evidence" value="ECO:0007669"/>
    <property type="project" value="UniProtKB-SubCell"/>
</dbReference>
<dbReference type="InterPro" id="IPR001478">
    <property type="entry name" value="PDZ"/>
</dbReference>
<dbReference type="GO" id="GO:0042802">
    <property type="term" value="F:identical protein binding"/>
    <property type="evidence" value="ECO:0007669"/>
    <property type="project" value="UniProtKB-ARBA"/>
</dbReference>
<evidence type="ECO:0000256" key="2">
    <source>
        <dbReference type="ARBA" id="ARBA00004279"/>
    </source>
</evidence>
<dbReference type="SUPFAM" id="SSF50156">
    <property type="entry name" value="PDZ domain-like"/>
    <property type="match status" value="1"/>
</dbReference>
<evidence type="ECO:0000256" key="11">
    <source>
        <dbReference type="ARBA" id="ARBA00023136"/>
    </source>
</evidence>
<dbReference type="GeneID" id="111099633"/>
<evidence type="ECO:0000256" key="13">
    <source>
        <dbReference type="ARBA" id="ARBA00034105"/>
    </source>
</evidence>
<evidence type="ECO:0000259" key="19">
    <source>
        <dbReference type="PROSITE" id="PS50106"/>
    </source>
</evidence>